<dbReference type="EMBL" id="JARQWQ010000002">
    <property type="protein sequence ID" value="KAK2573678.1"/>
    <property type="molecule type" value="Genomic_DNA"/>
</dbReference>
<reference evidence="10" key="1">
    <citation type="journal article" date="2023" name="G3 (Bethesda)">
        <title>Whole genome assembly and annotation of the endangered Caribbean coral Acropora cervicornis.</title>
        <authorList>
            <person name="Selwyn J.D."/>
            <person name="Vollmer S.V."/>
        </authorList>
    </citation>
    <scope>NUCLEOTIDE SEQUENCE</scope>
    <source>
        <strain evidence="10">K2</strain>
    </source>
</reference>
<dbReference type="AlphaFoldDB" id="A0AAD9VGH0"/>
<sequence length="833" mass="93704">MGLKPRQIVSWFVALGLLEQRQNTNDLELDSFLLDILKDGSLLCRLLNRLKASTINKIYQERVTEEQRADNITSFLRACQELQLKDDEIFCPTDLDSPESFPRVLQTLDSLENVATVYGLGKKFTQHHEVTSQNPVPQDSAEQEVSETKHLEMTDYDGGIHLVKAVFPFNGRDEDELCFEKGEILEVTKVVDGGWWEGTLNGKVGWFPSNYVKEISASPEPTTPVTPQLSLLSSNKRESARIYHNLVVQNILDTERAHVSELQALLQNYLKPLQTSNVLPAKDMKVLAGNFEEIVQFQQMFVNIMEDCAHLALPQQRMGAAYLQIAPQMKELYVMYCSNHPRAVQVLTKYSDDLSVFIESKGAPAPGILTLTTSLSNPFRHLGKYPNHMKELERHLEEGHIDELDTKKAIAVFQNLTTSCHETRKRKETELEMLTGTIEGWEEEDISKQGDLILMSQFLIHGENGEVKERSFLLFPNCLIVLSVNANACGYRFEKKYGLSDLTIHSLEDSEGILNAFEIKVGGDVMKLSTNHAHEKTAWLEALQMPGQSPKLRKHSEKTTVTSPSPWVERLPGSLSERTYSASKSSPPRSDSFGSPPTSATPKNSLSTSGIHSQSSFDGSKFRSGSTSHSVATDLTLGSTPLSPQRKAHWDFTRLRPTPPLRPAYALIAKEDTSSAHRSMRGLLNPSRKKQGRSKSEIIEDERHGSTSGATRVLEEDVLILRVVEAYCTSARARQTLNSCPILPELPAHRPVSTSSFKDDGSNKRKSKKKFSRDVVGEFNCLRRRVEELQTETQSLRESLLEEQHARKKMERFIRGSLKGVIPDGRWDDMEKS</sequence>
<keyword evidence="1 3" id="KW-0728">SH3 domain</keyword>
<protein>
    <submittedName>
        <fullName evidence="10">Rho guanine nucleotide exchange factor 7</fullName>
    </submittedName>
</protein>
<dbReference type="SMART" id="SM00326">
    <property type="entry name" value="SH3"/>
    <property type="match status" value="1"/>
</dbReference>
<feature type="domain" description="DH" evidence="8">
    <location>
        <begin position="243"/>
        <end position="423"/>
    </location>
</feature>
<gene>
    <name evidence="10" type="ORF">P5673_001361</name>
</gene>
<dbReference type="InterPro" id="IPR036028">
    <property type="entry name" value="SH3-like_dom_sf"/>
</dbReference>
<dbReference type="SUPFAM" id="SSF50044">
    <property type="entry name" value="SH3-domain"/>
    <property type="match status" value="1"/>
</dbReference>
<feature type="region of interest" description="Disordered" evidence="5">
    <location>
        <begin position="743"/>
        <end position="769"/>
    </location>
</feature>
<evidence type="ECO:0000259" key="7">
    <source>
        <dbReference type="PROSITE" id="PS50003"/>
    </source>
</evidence>
<feature type="coiled-coil region" evidence="4">
    <location>
        <begin position="779"/>
        <end position="806"/>
    </location>
</feature>
<dbReference type="CDD" id="cd11877">
    <property type="entry name" value="SH3_PIX"/>
    <property type="match status" value="1"/>
</dbReference>
<dbReference type="InterPro" id="IPR000219">
    <property type="entry name" value="DH_dom"/>
</dbReference>
<evidence type="ECO:0000256" key="3">
    <source>
        <dbReference type="PROSITE-ProRule" id="PRU00192"/>
    </source>
</evidence>
<dbReference type="PROSITE" id="PS50003">
    <property type="entry name" value="PH_DOMAIN"/>
    <property type="match status" value="1"/>
</dbReference>
<feature type="domain" description="Calponin-homology (CH)" evidence="9">
    <location>
        <begin position="2"/>
        <end position="116"/>
    </location>
</feature>
<proteinExistence type="predicted"/>
<dbReference type="Gene3D" id="2.30.30.40">
    <property type="entry name" value="SH3 Domains"/>
    <property type="match status" value="1"/>
</dbReference>
<accession>A0AAD9VGH0</accession>
<dbReference type="CDD" id="cd00160">
    <property type="entry name" value="RhoGEF"/>
    <property type="match status" value="1"/>
</dbReference>
<evidence type="ECO:0000259" key="8">
    <source>
        <dbReference type="PROSITE" id="PS50010"/>
    </source>
</evidence>
<evidence type="ECO:0000313" key="10">
    <source>
        <dbReference type="EMBL" id="KAK2573678.1"/>
    </source>
</evidence>
<dbReference type="SMART" id="SM00233">
    <property type="entry name" value="PH"/>
    <property type="match status" value="1"/>
</dbReference>
<dbReference type="InterPro" id="IPR011993">
    <property type="entry name" value="PH-like_dom_sf"/>
</dbReference>
<evidence type="ECO:0000259" key="9">
    <source>
        <dbReference type="PROSITE" id="PS50021"/>
    </source>
</evidence>
<feature type="compositionally biased region" description="Basic and acidic residues" evidence="5">
    <location>
        <begin position="694"/>
        <end position="705"/>
    </location>
</feature>
<dbReference type="Gene3D" id="1.10.418.10">
    <property type="entry name" value="Calponin-like domain"/>
    <property type="match status" value="1"/>
</dbReference>
<dbReference type="InterPro" id="IPR001849">
    <property type="entry name" value="PH_domain"/>
</dbReference>
<dbReference type="GO" id="GO:0005085">
    <property type="term" value="F:guanyl-nucleotide exchange factor activity"/>
    <property type="evidence" value="ECO:0007669"/>
    <property type="project" value="UniProtKB-KW"/>
</dbReference>
<evidence type="ECO:0000256" key="2">
    <source>
        <dbReference type="ARBA" id="ARBA00022658"/>
    </source>
</evidence>
<dbReference type="SUPFAM" id="SSF47576">
    <property type="entry name" value="Calponin-homology domain, CH-domain"/>
    <property type="match status" value="1"/>
</dbReference>
<dbReference type="PROSITE" id="PS50021">
    <property type="entry name" value="CH"/>
    <property type="match status" value="1"/>
</dbReference>
<dbReference type="InterPro" id="IPR035899">
    <property type="entry name" value="DBL_dom_sf"/>
</dbReference>
<feature type="compositionally biased region" description="Polar residues" evidence="5">
    <location>
        <begin position="598"/>
        <end position="643"/>
    </location>
</feature>
<dbReference type="InterPro" id="IPR001452">
    <property type="entry name" value="SH3_domain"/>
</dbReference>
<dbReference type="InterPro" id="IPR032409">
    <property type="entry name" value="GEF6/7_CC"/>
</dbReference>
<keyword evidence="11" id="KW-1185">Reference proteome</keyword>
<dbReference type="SMART" id="SM00325">
    <property type="entry name" value="RhoGEF"/>
    <property type="match status" value="1"/>
</dbReference>
<dbReference type="FunFam" id="2.30.30.40:FF:000072">
    <property type="entry name" value="Unconventional Myosin IB"/>
    <property type="match status" value="1"/>
</dbReference>
<dbReference type="Pfam" id="PF16523">
    <property type="entry name" value="betaPIX_CC"/>
    <property type="match status" value="1"/>
</dbReference>
<feature type="region of interest" description="Disordered" evidence="5">
    <location>
        <begin position="544"/>
        <end position="655"/>
    </location>
</feature>
<comment type="caution">
    <text evidence="10">The sequence shown here is derived from an EMBL/GenBank/DDBJ whole genome shotgun (WGS) entry which is preliminary data.</text>
</comment>
<dbReference type="Pfam" id="PF07653">
    <property type="entry name" value="SH3_2"/>
    <property type="match status" value="1"/>
</dbReference>
<dbReference type="PROSITE" id="PS50010">
    <property type="entry name" value="DH_2"/>
    <property type="match status" value="1"/>
</dbReference>
<dbReference type="Pfam" id="PF00307">
    <property type="entry name" value="CH"/>
    <property type="match status" value="1"/>
</dbReference>
<dbReference type="InterPro" id="IPR036872">
    <property type="entry name" value="CH_dom_sf"/>
</dbReference>
<dbReference type="PRINTS" id="PR00452">
    <property type="entry name" value="SH3DOMAIN"/>
</dbReference>
<keyword evidence="2" id="KW-0344">Guanine-nucleotide releasing factor</keyword>
<feature type="domain" description="SH3" evidence="6">
    <location>
        <begin position="158"/>
        <end position="217"/>
    </location>
</feature>
<feature type="compositionally biased region" description="Low complexity" evidence="5">
    <location>
        <begin position="581"/>
        <end position="597"/>
    </location>
</feature>
<feature type="domain" description="PH" evidence="7">
    <location>
        <begin position="445"/>
        <end position="548"/>
    </location>
</feature>
<dbReference type="Pfam" id="PF16614">
    <property type="entry name" value="RhoGEF67_u2"/>
    <property type="match status" value="1"/>
</dbReference>
<dbReference type="Proteomes" id="UP001249851">
    <property type="component" value="Unassembled WGS sequence"/>
</dbReference>
<feature type="region of interest" description="Disordered" evidence="5">
    <location>
        <begin position="672"/>
        <end position="708"/>
    </location>
</feature>
<dbReference type="SMART" id="SM00033">
    <property type="entry name" value="CH"/>
    <property type="match status" value="1"/>
</dbReference>
<dbReference type="FunFam" id="1.20.900.10:FF:000016">
    <property type="entry name" value="Rho guanine nucleotide exchange factor 6"/>
    <property type="match status" value="1"/>
</dbReference>
<evidence type="ECO:0000256" key="4">
    <source>
        <dbReference type="SAM" id="Coils"/>
    </source>
</evidence>
<organism evidence="10 11">
    <name type="scientific">Acropora cervicornis</name>
    <name type="common">Staghorn coral</name>
    <dbReference type="NCBI Taxonomy" id="6130"/>
    <lineage>
        <taxon>Eukaryota</taxon>
        <taxon>Metazoa</taxon>
        <taxon>Cnidaria</taxon>
        <taxon>Anthozoa</taxon>
        <taxon>Hexacorallia</taxon>
        <taxon>Scleractinia</taxon>
        <taxon>Astrocoeniina</taxon>
        <taxon>Acroporidae</taxon>
        <taxon>Acropora</taxon>
    </lineage>
</organism>
<dbReference type="PANTHER" id="PTHR46026:SF1">
    <property type="entry name" value="RHO-TYPE GUANINE NUCLEOTIDE EXCHANGE FACTOR, ISOFORM F"/>
    <property type="match status" value="1"/>
</dbReference>
<dbReference type="Pfam" id="PF00621">
    <property type="entry name" value="RhoGEF"/>
    <property type="match status" value="1"/>
</dbReference>
<dbReference type="Gene3D" id="2.30.29.30">
    <property type="entry name" value="Pleckstrin-homology domain (PH domain)/Phosphotyrosine-binding domain (PTB)"/>
    <property type="match status" value="1"/>
</dbReference>
<dbReference type="PROSITE" id="PS50002">
    <property type="entry name" value="SH3"/>
    <property type="match status" value="1"/>
</dbReference>
<dbReference type="PANTHER" id="PTHR46026">
    <property type="entry name" value="RHO-TYPE GUANINE NUCLEOTIDE EXCHANGE FACTOR, ISOFORM F"/>
    <property type="match status" value="1"/>
</dbReference>
<dbReference type="Gene3D" id="1.20.900.10">
    <property type="entry name" value="Dbl homology (DH) domain"/>
    <property type="match status" value="1"/>
</dbReference>
<evidence type="ECO:0000313" key="11">
    <source>
        <dbReference type="Proteomes" id="UP001249851"/>
    </source>
</evidence>
<dbReference type="InterPro" id="IPR001715">
    <property type="entry name" value="CH_dom"/>
</dbReference>
<evidence type="ECO:0000256" key="1">
    <source>
        <dbReference type="ARBA" id="ARBA00022443"/>
    </source>
</evidence>
<name>A0AAD9VGH0_ACRCE</name>
<dbReference type="Gene3D" id="1.20.5.390">
    <property type="entry name" value="L1 transposable element, trimerization domain"/>
    <property type="match status" value="1"/>
</dbReference>
<keyword evidence="4" id="KW-0175">Coiled coil</keyword>
<evidence type="ECO:0000256" key="5">
    <source>
        <dbReference type="SAM" id="MobiDB-lite"/>
    </source>
</evidence>
<evidence type="ECO:0000259" key="6">
    <source>
        <dbReference type="PROSITE" id="PS50002"/>
    </source>
</evidence>
<dbReference type="GO" id="GO:0005737">
    <property type="term" value="C:cytoplasm"/>
    <property type="evidence" value="ECO:0007669"/>
    <property type="project" value="TreeGrafter"/>
</dbReference>
<dbReference type="SUPFAM" id="SSF50729">
    <property type="entry name" value="PH domain-like"/>
    <property type="match status" value="1"/>
</dbReference>
<dbReference type="SUPFAM" id="SSF48065">
    <property type="entry name" value="DBL homology domain (DH-domain)"/>
    <property type="match status" value="1"/>
</dbReference>
<reference evidence="10" key="2">
    <citation type="journal article" date="2023" name="Science">
        <title>Genomic signatures of disease resistance in endangered staghorn corals.</title>
        <authorList>
            <person name="Vollmer S.V."/>
            <person name="Selwyn J.D."/>
            <person name="Despard B.A."/>
            <person name="Roesel C.L."/>
        </authorList>
    </citation>
    <scope>NUCLEOTIDE SEQUENCE</scope>
    <source>
        <strain evidence="10">K2</strain>
    </source>
</reference>